<dbReference type="InterPro" id="IPR036864">
    <property type="entry name" value="Zn2-C6_fun-type_DNA-bd_sf"/>
</dbReference>
<dbReference type="PANTHER" id="PTHR47425">
    <property type="entry name" value="FARB-RELATED"/>
    <property type="match status" value="1"/>
</dbReference>
<dbReference type="CDD" id="cd00067">
    <property type="entry name" value="GAL4"/>
    <property type="match status" value="1"/>
</dbReference>
<dbReference type="Pfam" id="PF04082">
    <property type="entry name" value="Fungal_trans"/>
    <property type="match status" value="1"/>
</dbReference>
<evidence type="ECO:0000256" key="3">
    <source>
        <dbReference type="SAM" id="MobiDB-lite"/>
    </source>
</evidence>
<organism evidence="5 6">
    <name type="scientific">Fusarium avenaceum</name>
    <dbReference type="NCBI Taxonomy" id="40199"/>
    <lineage>
        <taxon>Eukaryota</taxon>
        <taxon>Fungi</taxon>
        <taxon>Dikarya</taxon>
        <taxon>Ascomycota</taxon>
        <taxon>Pezizomycotina</taxon>
        <taxon>Sordariomycetes</taxon>
        <taxon>Hypocreomycetidae</taxon>
        <taxon>Hypocreales</taxon>
        <taxon>Nectriaceae</taxon>
        <taxon>Fusarium</taxon>
        <taxon>Fusarium tricinctum species complex</taxon>
    </lineage>
</organism>
<dbReference type="PROSITE" id="PS50048">
    <property type="entry name" value="ZN2_CY6_FUNGAL_2"/>
    <property type="match status" value="1"/>
</dbReference>
<dbReference type="PANTHER" id="PTHR47425:SF2">
    <property type="entry name" value="FARB-RELATED"/>
    <property type="match status" value="1"/>
</dbReference>
<dbReference type="GO" id="GO:0000981">
    <property type="term" value="F:DNA-binding transcription factor activity, RNA polymerase II-specific"/>
    <property type="evidence" value="ECO:0007669"/>
    <property type="project" value="InterPro"/>
</dbReference>
<dbReference type="AlphaFoldDB" id="A0A9P7GR08"/>
<dbReference type="Proteomes" id="UP000782241">
    <property type="component" value="Unassembled WGS sequence"/>
</dbReference>
<dbReference type="Gene3D" id="4.10.240.10">
    <property type="entry name" value="Zn(2)-C6 fungal-type DNA-binding domain"/>
    <property type="match status" value="1"/>
</dbReference>
<sequence length="769" mass="87073">SDENMVNNLLKPMPTSNSEACPCVKSQTEAVIQDPPDTSISWTTKRGDKRRRAAQACLACRKRKVRCDVTVSGMPCLNCRLDGQGCVVKSRGWEKPKYLLSSKEEVCLPKPRGVMSPSYYLDPEQGDRDASTSTSQPPPTTEETVTIESPEQSINLIDTYMKSLVDHKSDTWTNTLDPLPEFSVDAIRGLWSDKKILSPPKCRGTKPKTTALDRMGSFVLFPFYRFVEHPSFWEVDADAAKLLEQRGCLHVPAQGILEEFMQNYFLYFHPLVPLLDEKLFWESYNGQSDTDGYISLFVLQAMLFVSCPYVSLESLALLGFCTVKEARAEFYSRAKLLCDFQTLFDLQSTPNDQARAQGALMLTYRAVSFNDKSPAYWLGIAIHCAKCADAHRDHGKNDAQDSGSLKRLWWCCVLRDRILALALRQSPLITLTAYDFSRAGLSFSDFAHEIRASRVYDATAKRVIVQVAIVLCHLGVILSDIPPALNLSIFQDNGGHGLSHEEIEHLAMRLDSWYDKTYVIFRLPSLITGAHESLIIFSNVLYTYYHAAKALLYNHALLGTASPRRGQLEQNHIDTRLEAHANLGRISFAATPFIWYLLQSQMQTSDNQTLDMQQDLQSHLDIMNRFSHLYENAESTIDCIKDIVEHIKINEPLPPPHGNGAPQHELDADCFTMRRPALIKESWGDDTWRDILLRDPQKYLRIVLTVEFSLARGRCPSEEDFPQSLRSLQQRMDTPCWGDAAARGTSDSDLGWVNEVFDDTMFDYDEKVL</sequence>
<evidence type="ECO:0000256" key="1">
    <source>
        <dbReference type="ARBA" id="ARBA00022723"/>
    </source>
</evidence>
<dbReference type="InterPro" id="IPR001138">
    <property type="entry name" value="Zn2Cys6_DnaBD"/>
</dbReference>
<dbReference type="InterPro" id="IPR052761">
    <property type="entry name" value="Fungal_Detox/Toxin_TFs"/>
</dbReference>
<keyword evidence="1" id="KW-0479">Metal-binding</keyword>
<feature type="compositionally biased region" description="Low complexity" evidence="3">
    <location>
        <begin position="131"/>
        <end position="147"/>
    </location>
</feature>
<name>A0A9P7GR08_9HYPO</name>
<dbReference type="PROSITE" id="PS00463">
    <property type="entry name" value="ZN2_CY6_FUNGAL_1"/>
    <property type="match status" value="1"/>
</dbReference>
<feature type="non-terminal residue" evidence="5">
    <location>
        <position position="1"/>
    </location>
</feature>
<accession>A0A9P7GR08</accession>
<evidence type="ECO:0000256" key="2">
    <source>
        <dbReference type="ARBA" id="ARBA00023242"/>
    </source>
</evidence>
<dbReference type="SMART" id="SM00066">
    <property type="entry name" value="GAL4"/>
    <property type="match status" value="1"/>
</dbReference>
<keyword evidence="6" id="KW-1185">Reference proteome</keyword>
<reference evidence="5" key="1">
    <citation type="submission" date="2021-04" db="EMBL/GenBank/DDBJ databases">
        <title>Draft genome of Fusarium avenaceum strain F156N33, isolated from an atmospheric sample in Virginia.</title>
        <authorList>
            <person name="Yang S."/>
            <person name="Vinatzer B.A."/>
            <person name="Coleman J."/>
        </authorList>
    </citation>
    <scope>NUCLEOTIDE SEQUENCE</scope>
    <source>
        <strain evidence="5">F156N33</strain>
    </source>
</reference>
<comment type="caution">
    <text evidence="5">The sequence shown here is derived from an EMBL/GenBank/DDBJ whole genome shotgun (WGS) entry which is preliminary data.</text>
</comment>
<dbReference type="Pfam" id="PF00172">
    <property type="entry name" value="Zn_clus"/>
    <property type="match status" value="1"/>
</dbReference>
<keyword evidence="2" id="KW-0539">Nucleus</keyword>
<evidence type="ECO:0000259" key="4">
    <source>
        <dbReference type="PROSITE" id="PS50048"/>
    </source>
</evidence>
<dbReference type="GO" id="GO:0006351">
    <property type="term" value="P:DNA-templated transcription"/>
    <property type="evidence" value="ECO:0007669"/>
    <property type="project" value="InterPro"/>
</dbReference>
<dbReference type="GO" id="GO:0003677">
    <property type="term" value="F:DNA binding"/>
    <property type="evidence" value="ECO:0007669"/>
    <property type="project" value="InterPro"/>
</dbReference>
<dbReference type="EMBL" id="JAGPUO010000032">
    <property type="protein sequence ID" value="KAG5655217.1"/>
    <property type="molecule type" value="Genomic_DNA"/>
</dbReference>
<feature type="domain" description="Zn(2)-C6 fungal-type" evidence="4">
    <location>
        <begin position="56"/>
        <end position="88"/>
    </location>
</feature>
<evidence type="ECO:0000313" key="6">
    <source>
        <dbReference type="Proteomes" id="UP000782241"/>
    </source>
</evidence>
<dbReference type="CDD" id="cd12148">
    <property type="entry name" value="fungal_TF_MHR"/>
    <property type="match status" value="1"/>
</dbReference>
<dbReference type="InterPro" id="IPR007219">
    <property type="entry name" value="XnlR_reg_dom"/>
</dbReference>
<evidence type="ECO:0000313" key="5">
    <source>
        <dbReference type="EMBL" id="KAG5655217.1"/>
    </source>
</evidence>
<protein>
    <recommendedName>
        <fullName evidence="4">Zn(2)-C6 fungal-type domain-containing protein</fullName>
    </recommendedName>
</protein>
<dbReference type="SUPFAM" id="SSF57701">
    <property type="entry name" value="Zn2/Cys6 DNA-binding domain"/>
    <property type="match status" value="1"/>
</dbReference>
<feature type="region of interest" description="Disordered" evidence="3">
    <location>
        <begin position="118"/>
        <end position="147"/>
    </location>
</feature>
<gene>
    <name evidence="5" type="ORF">KAF25_001970</name>
</gene>
<dbReference type="GO" id="GO:0008270">
    <property type="term" value="F:zinc ion binding"/>
    <property type="evidence" value="ECO:0007669"/>
    <property type="project" value="InterPro"/>
</dbReference>
<proteinExistence type="predicted"/>